<feature type="region of interest" description="Disordered" evidence="1">
    <location>
        <begin position="256"/>
        <end position="283"/>
    </location>
</feature>
<dbReference type="EMBL" id="JAKZHW010000001">
    <property type="protein sequence ID" value="MCH8615975.1"/>
    <property type="molecule type" value="Genomic_DNA"/>
</dbReference>
<keyword evidence="4" id="KW-1185">Reference proteome</keyword>
<evidence type="ECO:0000256" key="1">
    <source>
        <dbReference type="SAM" id="MobiDB-lite"/>
    </source>
</evidence>
<feature type="signal peptide" evidence="2">
    <location>
        <begin position="1"/>
        <end position="22"/>
    </location>
</feature>
<accession>A0ABS9VLZ3</accession>
<evidence type="ECO:0000313" key="4">
    <source>
        <dbReference type="Proteomes" id="UP001203058"/>
    </source>
</evidence>
<protein>
    <recommendedName>
        <fullName evidence="5">Lipoprotein</fullName>
    </recommendedName>
</protein>
<evidence type="ECO:0008006" key="5">
    <source>
        <dbReference type="Google" id="ProtNLM"/>
    </source>
</evidence>
<comment type="caution">
    <text evidence="3">The sequence shown here is derived from an EMBL/GenBank/DDBJ whole genome shotgun (WGS) entry which is preliminary data.</text>
</comment>
<dbReference type="RefSeq" id="WP_241446808.1">
    <property type="nucleotide sequence ID" value="NZ_JAKZHW010000001.1"/>
</dbReference>
<keyword evidence="2" id="KW-0732">Signal</keyword>
<feature type="chain" id="PRO_5046899711" description="Lipoprotein" evidence="2">
    <location>
        <begin position="23"/>
        <end position="283"/>
    </location>
</feature>
<evidence type="ECO:0000313" key="3">
    <source>
        <dbReference type="EMBL" id="MCH8615975.1"/>
    </source>
</evidence>
<gene>
    <name evidence="3" type="ORF">LZ016_07665</name>
</gene>
<feature type="region of interest" description="Disordered" evidence="1">
    <location>
        <begin position="142"/>
        <end position="161"/>
    </location>
</feature>
<feature type="compositionally biased region" description="Polar residues" evidence="1">
    <location>
        <begin position="258"/>
        <end position="267"/>
    </location>
</feature>
<proteinExistence type="predicted"/>
<evidence type="ECO:0000256" key="2">
    <source>
        <dbReference type="SAM" id="SignalP"/>
    </source>
</evidence>
<name>A0ABS9VLZ3_9SPHN</name>
<dbReference type="Proteomes" id="UP001203058">
    <property type="component" value="Unassembled WGS sequence"/>
</dbReference>
<organism evidence="3 4">
    <name type="scientific">Sphingomonas telluris</name>
    <dbReference type="NCBI Taxonomy" id="2907998"/>
    <lineage>
        <taxon>Bacteria</taxon>
        <taxon>Pseudomonadati</taxon>
        <taxon>Pseudomonadota</taxon>
        <taxon>Alphaproteobacteria</taxon>
        <taxon>Sphingomonadales</taxon>
        <taxon>Sphingomonadaceae</taxon>
        <taxon>Sphingomonas</taxon>
    </lineage>
</organism>
<reference evidence="3 4" key="1">
    <citation type="submission" date="2022-03" db="EMBL/GenBank/DDBJ databases">
        <authorList>
            <person name="Jo J.-H."/>
            <person name="Im W.-T."/>
        </authorList>
    </citation>
    <scope>NUCLEOTIDE SEQUENCE [LARGE SCALE GENOMIC DNA]</scope>
    <source>
        <strain evidence="3 4">SM33</strain>
    </source>
</reference>
<sequence>MRTVTCTAIAAALILMAPACKQQETAASNEPAAATTEAAATDISVLNGTWKTDRDSVKFEGKPDEFVLKDGKFTCSTCIPPVDLVADGQFHEVTGRPYADHMSIKAVDDKSLEWKSQKGGRDTFAATFSVSADGNTLTRKFKDMTTPNAPPVEGASSSKRVGAAPAGAHAVSGQWMAEHVNEYSEDALNATYKVEGNKVSWSGMGQSYTAELGGPAVPVTGDIGGTTVQVSVEGNGLKEVFTRDGKVVSEAVTVPSADGQSVTWTSTDPRDGSKVSGTAKKTS</sequence>